<feature type="transmembrane region" description="Helical" evidence="1">
    <location>
        <begin position="46"/>
        <end position="65"/>
    </location>
</feature>
<keyword evidence="1" id="KW-1133">Transmembrane helix</keyword>
<name>A0A7D4TQV8_9SPHI</name>
<evidence type="ECO:0000256" key="1">
    <source>
        <dbReference type="SAM" id="Phobius"/>
    </source>
</evidence>
<keyword evidence="1" id="KW-0812">Transmembrane</keyword>
<dbReference type="KEGG" id="mmab:HQ865_18525"/>
<keyword evidence="1" id="KW-0472">Membrane</keyword>
<sequence length="77" mass="8587">MKKFAIGFMIAGAVIMIIGLLIWPNLNHVNMVDSNAWTININGIKSFRWPVFIGGIIFVIGAMDTTTWNVPRGRRLG</sequence>
<evidence type="ECO:0000313" key="2">
    <source>
        <dbReference type="EMBL" id="QKJ31674.1"/>
    </source>
</evidence>
<proteinExistence type="predicted"/>
<dbReference type="EMBL" id="CP054139">
    <property type="protein sequence ID" value="QKJ31674.1"/>
    <property type="molecule type" value="Genomic_DNA"/>
</dbReference>
<reference evidence="2 3" key="1">
    <citation type="submission" date="2020-05" db="EMBL/GenBank/DDBJ databases">
        <title>Mucilaginibacter mali sp. nov.</title>
        <authorList>
            <person name="Kim H.S."/>
            <person name="Lee K.C."/>
            <person name="Suh M.K."/>
            <person name="Kim J.-S."/>
            <person name="Han K.-I."/>
            <person name="Eom M.K."/>
            <person name="Shin Y.K."/>
            <person name="Lee J.-S."/>
        </authorList>
    </citation>
    <scope>NUCLEOTIDE SEQUENCE [LARGE SCALE GENOMIC DNA]</scope>
    <source>
        <strain evidence="2 3">G2-14</strain>
    </source>
</reference>
<dbReference type="Proteomes" id="UP000505355">
    <property type="component" value="Chromosome"/>
</dbReference>
<feature type="transmembrane region" description="Helical" evidence="1">
    <location>
        <begin position="7"/>
        <end position="26"/>
    </location>
</feature>
<dbReference type="RefSeq" id="WP_173416333.1">
    <property type="nucleotide sequence ID" value="NZ_CP054139.1"/>
</dbReference>
<gene>
    <name evidence="2" type="ORF">HQ865_18525</name>
</gene>
<organism evidence="2 3">
    <name type="scientific">Mucilaginibacter mali</name>
    <dbReference type="NCBI Taxonomy" id="2740462"/>
    <lineage>
        <taxon>Bacteria</taxon>
        <taxon>Pseudomonadati</taxon>
        <taxon>Bacteroidota</taxon>
        <taxon>Sphingobacteriia</taxon>
        <taxon>Sphingobacteriales</taxon>
        <taxon>Sphingobacteriaceae</taxon>
        <taxon>Mucilaginibacter</taxon>
    </lineage>
</organism>
<dbReference type="AlphaFoldDB" id="A0A7D4TQV8"/>
<accession>A0A7D4TQV8</accession>
<evidence type="ECO:0000313" key="3">
    <source>
        <dbReference type="Proteomes" id="UP000505355"/>
    </source>
</evidence>
<protein>
    <submittedName>
        <fullName evidence="2">Uncharacterized protein</fullName>
    </submittedName>
</protein>
<keyword evidence="3" id="KW-1185">Reference proteome</keyword>